<gene>
    <name evidence="4" type="ORF">FHU41_000394</name>
</gene>
<dbReference type="EMBL" id="JACBYQ010000001">
    <property type="protein sequence ID" value="NYE94173.1"/>
    <property type="molecule type" value="Genomic_DNA"/>
</dbReference>
<dbReference type="SUPFAM" id="SSF53850">
    <property type="entry name" value="Periplasmic binding protein-like II"/>
    <property type="match status" value="1"/>
</dbReference>
<dbReference type="PROSITE" id="PS51257">
    <property type="entry name" value="PROKAR_LIPOPROTEIN"/>
    <property type="match status" value="1"/>
</dbReference>
<dbReference type="Gene3D" id="3.40.190.10">
    <property type="entry name" value="Periplasmic binding protein-like II"/>
    <property type="match status" value="2"/>
</dbReference>
<evidence type="ECO:0000259" key="3">
    <source>
        <dbReference type="SMART" id="SM00062"/>
    </source>
</evidence>
<keyword evidence="5" id="KW-1185">Reference proteome</keyword>
<dbReference type="Proteomes" id="UP000521748">
    <property type="component" value="Unassembled WGS sequence"/>
</dbReference>
<dbReference type="InterPro" id="IPR001638">
    <property type="entry name" value="Solute-binding_3/MltF_N"/>
</dbReference>
<reference evidence="4 5" key="1">
    <citation type="submission" date="2020-07" db="EMBL/GenBank/DDBJ databases">
        <title>Sequencing the genomes of 1000 actinobacteria strains.</title>
        <authorList>
            <person name="Klenk H.-P."/>
        </authorList>
    </citation>
    <scope>NUCLEOTIDE SEQUENCE [LARGE SCALE GENOMIC DNA]</scope>
    <source>
        <strain evidence="4 5">DSM 102047</strain>
    </source>
</reference>
<sequence>MKNKAVAVFAVLGLALLGPALAGCADPGSTGGAQDLAPTAVSEASSAEPIRAKPNPEAAALLPAAIKERGTLVVGNSPGSAPLSFYASDNTTIVGSDPAFAQLVADALGLKLELQATSWADWPLGVSSGKYDLVISNVTVTEERKERFDFSTYRNDTLGFYAKSDSKIGEIKEPADIAGKKVIVGSGTNQEKILLAWDAQNKAKGLAPVELQYYDDVSASDLALQSGRADLTFGPNATGAYKAAINGKTKLLGLVPGGWPLTAEIAATSKKGAGLADAVTAAFNGLIKSGEYQKVLDRWGLSSEAVTSSRTNPPGLPKS</sequence>
<dbReference type="AlphaFoldDB" id="A0A7Y9S412"/>
<feature type="chain" id="PRO_5039313700" evidence="2">
    <location>
        <begin position="23"/>
        <end position="319"/>
    </location>
</feature>
<organism evidence="4 5">
    <name type="scientific">Psychromicrobium silvestre</name>
    <dbReference type="NCBI Taxonomy" id="1645614"/>
    <lineage>
        <taxon>Bacteria</taxon>
        <taxon>Bacillati</taxon>
        <taxon>Actinomycetota</taxon>
        <taxon>Actinomycetes</taxon>
        <taxon>Micrococcales</taxon>
        <taxon>Micrococcaceae</taxon>
        <taxon>Psychromicrobium</taxon>
    </lineage>
</organism>
<comment type="caution">
    <text evidence="4">The sequence shown here is derived from an EMBL/GenBank/DDBJ whole genome shotgun (WGS) entry which is preliminary data.</text>
</comment>
<feature type="domain" description="Solute-binding protein family 3/N-terminal" evidence="3">
    <location>
        <begin position="71"/>
        <end position="303"/>
    </location>
</feature>
<dbReference type="CDD" id="cd01004">
    <property type="entry name" value="PBP2_MidA_like"/>
    <property type="match status" value="1"/>
</dbReference>
<evidence type="ECO:0000313" key="5">
    <source>
        <dbReference type="Proteomes" id="UP000521748"/>
    </source>
</evidence>
<name>A0A7Y9S412_9MICC</name>
<dbReference type="SMART" id="SM00062">
    <property type="entry name" value="PBPb"/>
    <property type="match status" value="1"/>
</dbReference>
<feature type="signal peptide" evidence="2">
    <location>
        <begin position="1"/>
        <end position="22"/>
    </location>
</feature>
<dbReference type="RefSeq" id="WP_179387970.1">
    <property type="nucleotide sequence ID" value="NZ_JACBYQ010000001.1"/>
</dbReference>
<accession>A0A7Y9S412</accession>
<evidence type="ECO:0000256" key="1">
    <source>
        <dbReference type="ARBA" id="ARBA00022729"/>
    </source>
</evidence>
<dbReference type="PANTHER" id="PTHR35936:SF17">
    <property type="entry name" value="ARGININE-BINDING EXTRACELLULAR PROTEIN ARTP"/>
    <property type="match status" value="1"/>
</dbReference>
<proteinExistence type="predicted"/>
<evidence type="ECO:0000313" key="4">
    <source>
        <dbReference type="EMBL" id="NYE94173.1"/>
    </source>
</evidence>
<evidence type="ECO:0000256" key="2">
    <source>
        <dbReference type="SAM" id="SignalP"/>
    </source>
</evidence>
<dbReference type="Pfam" id="PF00497">
    <property type="entry name" value="SBP_bac_3"/>
    <property type="match status" value="1"/>
</dbReference>
<protein>
    <submittedName>
        <fullName evidence="4">Polar amino acid transport system substrate-binding protein</fullName>
    </submittedName>
</protein>
<dbReference type="PANTHER" id="PTHR35936">
    <property type="entry name" value="MEMBRANE-BOUND LYTIC MUREIN TRANSGLYCOSYLASE F"/>
    <property type="match status" value="1"/>
</dbReference>
<keyword evidence="1 2" id="KW-0732">Signal</keyword>